<accession>A0A7V7QLR3</accession>
<reference evidence="1 2" key="1">
    <citation type="submission" date="2019-09" db="EMBL/GenBank/DDBJ databases">
        <authorList>
            <person name="Valk L.C."/>
        </authorList>
    </citation>
    <scope>NUCLEOTIDE SEQUENCE [LARGE SCALE GENOMIC DNA]</scope>
    <source>
        <strain evidence="1">GalUA</strain>
    </source>
</reference>
<reference evidence="1 2" key="2">
    <citation type="submission" date="2020-02" db="EMBL/GenBank/DDBJ databases">
        <title>Candidatus Galacturonibacter soehngenii shows hetero-acetogenic catabolism of galacturonic acid but lacks a canonical carbon monoxide dehydrogenase/acetyl-CoA synthase complex.</title>
        <authorList>
            <person name="Diender M."/>
            <person name="Stouten G.R."/>
            <person name="Petersen J.F."/>
            <person name="Nielsen P.H."/>
            <person name="Dueholm M.S."/>
            <person name="Pronk J.T."/>
            <person name="Van Loosdrecht M.C.M."/>
        </authorList>
    </citation>
    <scope>NUCLEOTIDE SEQUENCE [LARGE SCALE GENOMIC DNA]</scope>
    <source>
        <strain evidence="1">GalUA</strain>
    </source>
</reference>
<dbReference type="OrthoDB" id="1765300at2"/>
<dbReference type="AlphaFoldDB" id="A0A7V7QLR3"/>
<name>A0A7V7QLR3_9FIRM</name>
<keyword evidence="2" id="KW-1185">Reference proteome</keyword>
<organism evidence="1 2">
    <name type="scientific">Candidatus Galacturonatibacter soehngenii</name>
    <dbReference type="NCBI Taxonomy" id="2307010"/>
    <lineage>
        <taxon>Bacteria</taxon>
        <taxon>Bacillati</taxon>
        <taxon>Bacillota</taxon>
        <taxon>Clostridia</taxon>
        <taxon>Lachnospirales</taxon>
        <taxon>Lachnospiraceae</taxon>
        <taxon>Candidatus Galacturonatibacter</taxon>
    </lineage>
</organism>
<evidence type="ECO:0008006" key="3">
    <source>
        <dbReference type="Google" id="ProtNLM"/>
    </source>
</evidence>
<evidence type="ECO:0000313" key="2">
    <source>
        <dbReference type="Proteomes" id="UP000461768"/>
    </source>
</evidence>
<protein>
    <recommendedName>
        <fullName evidence="3">AP2/ERF domain-containing protein</fullName>
    </recommendedName>
</protein>
<dbReference type="EMBL" id="WAGX01000004">
    <property type="protein sequence ID" value="KAB1439514.1"/>
    <property type="molecule type" value="Genomic_DNA"/>
</dbReference>
<gene>
    <name evidence="1" type="ORF">F7O84_03735</name>
</gene>
<proteinExistence type="predicted"/>
<sequence length="265" mass="31201">MSFLQGVYLAYKKDGTKYFRSSITYRNKHISLGSYKDEASAHKAYLEASAILSDNVYTIISYSLSKNTLTFEKWVILINFRDNHIYIKNPIYLHKNYFSYYLNINLELKFDIDDLFYYSSHKIMKRQGHLFVADYGMQVNILSRYGIKNYAVCGKDYEFANNDKTDFRYENIIVINRYYGVEEIWIKNVKAYRVMIHINGNFIVGVYSDEITAAIAYNKAVDILKKAGLDKNFQTNYCTEITSKEYANRYQSIKISKKILNWSVE</sequence>
<dbReference type="Proteomes" id="UP000461768">
    <property type="component" value="Unassembled WGS sequence"/>
</dbReference>
<comment type="caution">
    <text evidence="1">The sequence shown here is derived from an EMBL/GenBank/DDBJ whole genome shotgun (WGS) entry which is preliminary data.</text>
</comment>
<evidence type="ECO:0000313" key="1">
    <source>
        <dbReference type="EMBL" id="KAB1439514.1"/>
    </source>
</evidence>
<dbReference type="RefSeq" id="WP_151142084.1">
    <property type="nucleotide sequence ID" value="NZ_WAGX01000004.1"/>
</dbReference>